<evidence type="ECO:0000313" key="2">
    <source>
        <dbReference type="WBParaSite" id="TMUE_2000008990.1"/>
    </source>
</evidence>
<proteinExistence type="predicted"/>
<accession>A0A5S6QP32</accession>
<protein>
    <submittedName>
        <fullName evidence="2">Uncharacterized protein</fullName>
    </submittedName>
</protein>
<keyword evidence="1" id="KW-1185">Reference proteome</keyword>
<dbReference type="AlphaFoldDB" id="A0A5S6QP32"/>
<reference evidence="2" key="1">
    <citation type="submission" date="2019-12" db="UniProtKB">
        <authorList>
            <consortium name="WormBaseParasite"/>
        </authorList>
    </citation>
    <scope>IDENTIFICATION</scope>
</reference>
<organism evidence="1 2">
    <name type="scientific">Trichuris muris</name>
    <name type="common">Mouse whipworm</name>
    <dbReference type="NCBI Taxonomy" id="70415"/>
    <lineage>
        <taxon>Eukaryota</taxon>
        <taxon>Metazoa</taxon>
        <taxon>Ecdysozoa</taxon>
        <taxon>Nematoda</taxon>
        <taxon>Enoplea</taxon>
        <taxon>Dorylaimia</taxon>
        <taxon>Trichinellida</taxon>
        <taxon>Trichuridae</taxon>
        <taxon>Trichuris</taxon>
    </lineage>
</organism>
<sequence length="142" mass="16587">MMKNSIVCCFIPNFGVPQRRRRSSLCELEELQGDDLNLVKTKSVISAFVSKLLFFRNNLARGEFYNFPNLSEICSTKTSWKGSKTYCPWKSQEELLDLQANEELKPRFKLGYVAFWLQRDIRRLYPGLWTTCRCGAANEEEK</sequence>
<dbReference type="Proteomes" id="UP000046395">
    <property type="component" value="Unassembled WGS sequence"/>
</dbReference>
<name>A0A5S6QP32_TRIMR</name>
<evidence type="ECO:0000313" key="1">
    <source>
        <dbReference type="Proteomes" id="UP000046395"/>
    </source>
</evidence>
<dbReference type="WBParaSite" id="TMUE_2000008990.1">
    <property type="protein sequence ID" value="TMUE_2000008990.1"/>
    <property type="gene ID" value="WBGene00287900"/>
</dbReference>